<gene>
    <name evidence="12" type="ordered locus">Ferpe_1356</name>
</gene>
<evidence type="ECO:0000313" key="13">
    <source>
        <dbReference type="Proteomes" id="UP000007384"/>
    </source>
</evidence>
<dbReference type="Gene3D" id="3.40.50.300">
    <property type="entry name" value="P-loop containing nucleotide triphosphate hydrolases"/>
    <property type="match status" value="1"/>
</dbReference>
<evidence type="ECO:0000256" key="7">
    <source>
        <dbReference type="ARBA" id="ARBA00022989"/>
    </source>
</evidence>
<dbReference type="PROSITE" id="PS50893">
    <property type="entry name" value="ABC_TRANSPORTER_2"/>
    <property type="match status" value="1"/>
</dbReference>
<organism evidence="12 13">
    <name type="scientific">Fervidobacterium pennivorans (strain DSM 9078 / Ven5)</name>
    <dbReference type="NCBI Taxonomy" id="771875"/>
    <lineage>
        <taxon>Bacteria</taxon>
        <taxon>Thermotogati</taxon>
        <taxon>Thermotogota</taxon>
        <taxon>Thermotogae</taxon>
        <taxon>Thermotogales</taxon>
        <taxon>Fervidobacteriaceae</taxon>
        <taxon>Fervidobacterium</taxon>
    </lineage>
</organism>
<feature type="domain" description="ABC transporter" evidence="10">
    <location>
        <begin position="359"/>
        <end position="594"/>
    </location>
</feature>
<dbReference type="HOGENOM" id="CLU_000604_84_3_0"/>
<keyword evidence="2" id="KW-0813">Transport</keyword>
<evidence type="ECO:0000313" key="12">
    <source>
        <dbReference type="EMBL" id="AFG35433.1"/>
    </source>
</evidence>
<protein>
    <submittedName>
        <fullName evidence="12">ABC-type multidrug transport system, ATPase and permease component</fullName>
    </submittedName>
</protein>
<evidence type="ECO:0000256" key="4">
    <source>
        <dbReference type="ARBA" id="ARBA00022692"/>
    </source>
</evidence>
<keyword evidence="13" id="KW-1185">Reference proteome</keyword>
<keyword evidence="4 9" id="KW-0812">Transmembrane</keyword>
<dbReference type="PANTHER" id="PTHR43394">
    <property type="entry name" value="ATP-DEPENDENT PERMEASE MDL1, MITOCHONDRIAL"/>
    <property type="match status" value="1"/>
</dbReference>
<dbReference type="GO" id="GO:0016887">
    <property type="term" value="F:ATP hydrolysis activity"/>
    <property type="evidence" value="ECO:0007669"/>
    <property type="project" value="InterPro"/>
</dbReference>
<name>H9UD40_FERPD</name>
<dbReference type="Gene3D" id="1.20.1560.10">
    <property type="entry name" value="ABC transporter type 1, transmembrane domain"/>
    <property type="match status" value="1"/>
</dbReference>
<comment type="subcellular location">
    <subcellularLocation>
        <location evidence="1">Cell membrane</location>
        <topology evidence="1">Multi-pass membrane protein</topology>
    </subcellularLocation>
</comment>
<dbReference type="InterPro" id="IPR017871">
    <property type="entry name" value="ABC_transporter-like_CS"/>
</dbReference>
<proteinExistence type="predicted"/>
<dbReference type="Proteomes" id="UP000007384">
    <property type="component" value="Chromosome"/>
</dbReference>
<keyword evidence="7 9" id="KW-1133">Transmembrane helix</keyword>
<dbReference type="InterPro" id="IPR039421">
    <property type="entry name" value="Type_1_exporter"/>
</dbReference>
<evidence type="ECO:0000256" key="3">
    <source>
        <dbReference type="ARBA" id="ARBA00022475"/>
    </source>
</evidence>
<feature type="transmembrane region" description="Helical" evidence="9">
    <location>
        <begin position="261"/>
        <end position="283"/>
    </location>
</feature>
<dbReference type="PROSITE" id="PS50929">
    <property type="entry name" value="ABC_TM1F"/>
    <property type="match status" value="1"/>
</dbReference>
<dbReference type="KEGG" id="fpe:Ferpe_1356"/>
<dbReference type="InterPro" id="IPR003593">
    <property type="entry name" value="AAA+_ATPase"/>
</dbReference>
<feature type="transmembrane region" description="Helical" evidence="9">
    <location>
        <begin position="187"/>
        <end position="206"/>
    </location>
</feature>
<feature type="transmembrane region" description="Helical" evidence="9">
    <location>
        <begin position="39"/>
        <end position="59"/>
    </location>
</feature>
<dbReference type="SMART" id="SM00382">
    <property type="entry name" value="AAA"/>
    <property type="match status" value="1"/>
</dbReference>
<keyword evidence="8 9" id="KW-0472">Membrane</keyword>
<dbReference type="eggNOG" id="COG1132">
    <property type="taxonomic scope" value="Bacteria"/>
</dbReference>
<dbReference type="GO" id="GO:0005524">
    <property type="term" value="F:ATP binding"/>
    <property type="evidence" value="ECO:0007669"/>
    <property type="project" value="UniProtKB-KW"/>
</dbReference>
<dbReference type="InterPro" id="IPR011527">
    <property type="entry name" value="ABC1_TM_dom"/>
</dbReference>
<feature type="transmembrane region" description="Helical" evidence="9">
    <location>
        <begin position="153"/>
        <end position="175"/>
    </location>
</feature>
<dbReference type="Pfam" id="PF00005">
    <property type="entry name" value="ABC_tran"/>
    <property type="match status" value="1"/>
</dbReference>
<evidence type="ECO:0000256" key="5">
    <source>
        <dbReference type="ARBA" id="ARBA00022741"/>
    </source>
</evidence>
<evidence type="ECO:0000256" key="2">
    <source>
        <dbReference type="ARBA" id="ARBA00022448"/>
    </source>
</evidence>
<evidence type="ECO:0000259" key="11">
    <source>
        <dbReference type="PROSITE" id="PS50929"/>
    </source>
</evidence>
<reference evidence="12" key="1">
    <citation type="submission" date="2012-03" db="EMBL/GenBank/DDBJ databases">
        <title>Complete sequence of Fervidobacterium pennivorans DSM 9078.</title>
        <authorList>
            <consortium name="US DOE Joint Genome Institute"/>
            <person name="Lucas S."/>
            <person name="Han J."/>
            <person name="Lapidus A."/>
            <person name="Cheng J.-F."/>
            <person name="Goodwin L."/>
            <person name="Pitluck S."/>
            <person name="Peters L."/>
            <person name="Ovchinnikova G."/>
            <person name="Lu M."/>
            <person name="Detter J.C."/>
            <person name="Han C."/>
            <person name="Tapia R."/>
            <person name="Land M."/>
            <person name="Hauser L."/>
            <person name="Kyrpides N."/>
            <person name="Ivanova N."/>
            <person name="Pagani I."/>
            <person name="Noll K.M."/>
            <person name="Woyke T."/>
        </authorList>
    </citation>
    <scope>NUCLEOTIDE SEQUENCE</scope>
    <source>
        <strain evidence="12">DSM 9078</strain>
    </source>
</reference>
<feature type="transmembrane region" description="Helical" evidence="9">
    <location>
        <begin position="303"/>
        <end position="324"/>
    </location>
</feature>
<feature type="transmembrane region" description="Helical" evidence="9">
    <location>
        <begin position="79"/>
        <end position="100"/>
    </location>
</feature>
<evidence type="ECO:0000259" key="10">
    <source>
        <dbReference type="PROSITE" id="PS50893"/>
    </source>
</evidence>
<dbReference type="InterPro" id="IPR036640">
    <property type="entry name" value="ABC1_TM_sf"/>
</dbReference>
<keyword evidence="3" id="KW-1003">Cell membrane</keyword>
<dbReference type="EMBL" id="CP003260">
    <property type="protein sequence ID" value="AFG35433.1"/>
    <property type="molecule type" value="Genomic_DNA"/>
</dbReference>
<evidence type="ECO:0000256" key="8">
    <source>
        <dbReference type="ARBA" id="ARBA00023136"/>
    </source>
</evidence>
<evidence type="ECO:0000256" key="1">
    <source>
        <dbReference type="ARBA" id="ARBA00004651"/>
    </source>
</evidence>
<dbReference type="GO" id="GO:0005886">
    <property type="term" value="C:plasma membrane"/>
    <property type="evidence" value="ECO:0007669"/>
    <property type="project" value="UniProtKB-SubCell"/>
</dbReference>
<keyword evidence="6" id="KW-0067">ATP-binding</keyword>
<dbReference type="SUPFAM" id="SSF90123">
    <property type="entry name" value="ABC transporter transmembrane region"/>
    <property type="match status" value="1"/>
</dbReference>
<dbReference type="InterPro" id="IPR027417">
    <property type="entry name" value="P-loop_NTPase"/>
</dbReference>
<dbReference type="STRING" id="771875.Ferpe_1356"/>
<dbReference type="SUPFAM" id="SSF52540">
    <property type="entry name" value="P-loop containing nucleoside triphosphate hydrolases"/>
    <property type="match status" value="1"/>
</dbReference>
<sequence length="600" mass="68789">MGLHFFTMCGIISFAKQTFLVILNGSDMRMFREFLKKRWHFYIFGIISLIVIDMLQLFVPKVIAKAINALQTIKDVSEVRFFVLNILALALGMLFGRFWWRYFIMGSARYFDYYAKKNLFDKILSLDMHFFDKHRSGDIMAYFTNDVSTVERMLGIGVVQLTDALFMSSMTIFFMATSTNWRLTLTALIPLPGIILVSLLFGRLIFRRSRYAQDVYMELSGYTEETMDGIKIIKSFSILPKIEELFDKKAKEHFKATMSLIRVWGIMWPLVHFIGTLAFFLALSVGGPMVIKGTVTLGDYVAFNSYIGMLIWPLTAYGMVMNVIQQGRASLQRLKEISNAQPIVVEPEKPVEIHRIDDISVKDLWFKYPGTERYVLKGVDFEVKRGQFVGIVGTVGSGKSTLVKIISKLYPVDRGKVFINGIDINDIRSYDIRELISYVPQESFLFSDSVAKNVAFAMEQFDLEEVKEYIKLSAVEEDVEKFPDKYDTIVGQRGVMLSGGQRQRLTIARALMKKADVYIFDDCLSAVDPETEEEIIQTLRSKMKGSTMIIITHRLKVLQSADVIYVLDQGVVLEKGTHYELLKNDGLYARMYKKQLVIDE</sequence>
<dbReference type="FunFam" id="3.40.50.300:FF:000221">
    <property type="entry name" value="Multidrug ABC transporter ATP-binding protein"/>
    <property type="match status" value="1"/>
</dbReference>
<dbReference type="PATRIC" id="fig|771875.3.peg.1367"/>
<evidence type="ECO:0000256" key="6">
    <source>
        <dbReference type="ARBA" id="ARBA00022840"/>
    </source>
</evidence>
<evidence type="ECO:0000256" key="9">
    <source>
        <dbReference type="SAM" id="Phobius"/>
    </source>
</evidence>
<dbReference type="PROSITE" id="PS00211">
    <property type="entry name" value="ABC_TRANSPORTER_1"/>
    <property type="match status" value="1"/>
</dbReference>
<dbReference type="AlphaFoldDB" id="H9UD40"/>
<accession>H9UD40</accession>
<dbReference type="Pfam" id="PF00664">
    <property type="entry name" value="ABC_membrane"/>
    <property type="match status" value="1"/>
</dbReference>
<keyword evidence="5" id="KW-0547">Nucleotide-binding</keyword>
<dbReference type="InterPro" id="IPR003439">
    <property type="entry name" value="ABC_transporter-like_ATP-bd"/>
</dbReference>
<dbReference type="PANTHER" id="PTHR43394:SF1">
    <property type="entry name" value="ATP-BINDING CASSETTE SUB-FAMILY B MEMBER 10, MITOCHONDRIAL"/>
    <property type="match status" value="1"/>
</dbReference>
<feature type="domain" description="ABC transmembrane type-1" evidence="11">
    <location>
        <begin position="43"/>
        <end position="326"/>
    </location>
</feature>
<dbReference type="CDD" id="cd18541">
    <property type="entry name" value="ABC_6TM_TmrB_like"/>
    <property type="match status" value="1"/>
</dbReference>
<dbReference type="GO" id="GO:0015421">
    <property type="term" value="F:ABC-type oligopeptide transporter activity"/>
    <property type="evidence" value="ECO:0007669"/>
    <property type="project" value="TreeGrafter"/>
</dbReference>